<keyword evidence="6" id="KW-0693">Viral RNA replication</keyword>
<keyword evidence="9" id="KW-0460">Magnesium</keyword>
<dbReference type="GO" id="GO:0039694">
    <property type="term" value="P:viral RNA genome replication"/>
    <property type="evidence" value="ECO:0007669"/>
    <property type="project" value="InterPro"/>
</dbReference>
<evidence type="ECO:0000256" key="5">
    <source>
        <dbReference type="ARBA" id="ARBA00022741"/>
    </source>
</evidence>
<evidence type="ECO:0000256" key="2">
    <source>
        <dbReference type="ARBA" id="ARBA00022484"/>
    </source>
</evidence>
<sequence length="698" mass="78870">MKSRQVSVLLHVFEALLKDASQAYPELKESFLKDYERIALYSQIRGLTVFTLDLPNLDSLLLRGLDTGRLCLEGPLCHAVSKGTRVPRLFSGLWLRVFEKDSSLKLDSDVTAVALLRQLTCLGKSLRVECSQDRVLATLENFHDVEGTLREPTLQWDLDSLDLCGKLHISLADCVGLPFAHRMPISGQLSIYTGLTDGHTSVRDRDLLQQCQRVADIVVESLGYFDPLSFSAKLEKDGLGIGFKHGPGAVADRLKNHEKSRFPNWPHKLQQTFPFGDCAFMPNDPRDLPINHELASRLICVPKSAKAPRLIAAEPVQHLWCQQLTWRWLESRLKSLFKGSFVNFRRQDLSAEMVAEASLNRKLATVDLSDASDRLSCWTVERIFRRNYSVLRALHAARTRYLRSDESLPGSSFFIKLKKFASQGTATTFPVQTIVFLVIAIASAIGDDEVTMESIMKLRNHVRVYGDDIILPSHGYARLLRIMDLLQLKVNVAKSYRDGYFRESCGSNAYRGYDVTPVKAKEIVADGPTSCQAVIDTSNNLFCKGYWHASQYLISTLPPRIQRGLRIVGRNEVGYSGLVSFSGSDESHLVKRWNSRLHRYEGRIWRISPKPQFETRGEFVSLLDFLSRPHNPSIARTVSVYGRARKITSDLLWEPLNMGAHGNISLPSDRVVHVSSTFQGRRIRRGRRKTRLSLRSTA</sequence>
<evidence type="ECO:0000256" key="4">
    <source>
        <dbReference type="ARBA" id="ARBA00022695"/>
    </source>
</evidence>
<dbReference type="PROSITE" id="PS50522">
    <property type="entry name" value="RDRP_PHAGE"/>
    <property type="match status" value="1"/>
</dbReference>
<dbReference type="GO" id="GO:0046872">
    <property type="term" value="F:metal ion binding"/>
    <property type="evidence" value="ECO:0007669"/>
    <property type="project" value="UniProtKB-KW"/>
</dbReference>
<dbReference type="GO" id="GO:0003968">
    <property type="term" value="F:RNA-directed RNA polymerase activity"/>
    <property type="evidence" value="ECO:0007669"/>
    <property type="project" value="UniProtKB-KW"/>
</dbReference>
<evidence type="ECO:0000256" key="6">
    <source>
        <dbReference type="ARBA" id="ARBA00022953"/>
    </source>
</evidence>
<dbReference type="InterPro" id="IPR007096">
    <property type="entry name" value="RNA-dir_Rpol_cat_phage"/>
</dbReference>
<keyword evidence="3" id="KW-0808">Transferase</keyword>
<feature type="binding site" evidence="9">
    <location>
        <position position="367"/>
    </location>
    <ligand>
        <name>Mg(2+)</name>
        <dbReference type="ChEBI" id="CHEBI:18420"/>
        <label>2</label>
    </ligand>
</feature>
<dbReference type="GO" id="GO:0000166">
    <property type="term" value="F:nucleotide binding"/>
    <property type="evidence" value="ECO:0007669"/>
    <property type="project" value="UniProtKB-KW"/>
</dbReference>
<name>A0A514D1G5_9VIRU</name>
<evidence type="ECO:0000259" key="10">
    <source>
        <dbReference type="PROSITE" id="PS50522"/>
    </source>
</evidence>
<organism evidence="11">
    <name type="scientific">Leviviridae sp</name>
    <dbReference type="NCBI Taxonomy" id="2027243"/>
    <lineage>
        <taxon>Viruses</taxon>
        <taxon>Riboviria</taxon>
        <taxon>Orthornavirae</taxon>
        <taxon>Lenarviricota</taxon>
        <taxon>Leviviricetes</taxon>
        <taxon>Norzivirales</taxon>
        <taxon>Fiersviridae</taxon>
    </lineage>
</organism>
<keyword evidence="5" id="KW-0547">Nucleotide-binding</keyword>
<dbReference type="InterPro" id="IPR043502">
    <property type="entry name" value="DNA/RNA_pol_sf"/>
</dbReference>
<feature type="binding site" evidence="9">
    <location>
        <position position="467"/>
    </location>
    <ligand>
        <name>Mg(2+)</name>
        <dbReference type="ChEBI" id="CHEBI:18420"/>
        <label>2</label>
    </ligand>
</feature>
<evidence type="ECO:0000313" key="11">
    <source>
        <dbReference type="EMBL" id="QDH87450.1"/>
    </source>
</evidence>
<accession>A0A514D1G5</accession>
<comment type="catalytic activity">
    <reaction evidence="8">
        <text>RNA(n) + a ribonucleoside 5'-triphosphate = RNA(n+1) + diphosphate</text>
        <dbReference type="Rhea" id="RHEA:21248"/>
        <dbReference type="Rhea" id="RHEA-COMP:14527"/>
        <dbReference type="Rhea" id="RHEA-COMP:17342"/>
        <dbReference type="ChEBI" id="CHEBI:33019"/>
        <dbReference type="ChEBI" id="CHEBI:61557"/>
        <dbReference type="ChEBI" id="CHEBI:140395"/>
        <dbReference type="EC" id="2.7.7.48"/>
    </reaction>
</comment>
<gene>
    <name evidence="11" type="ORF">H4Bulk48212_000003</name>
</gene>
<feature type="domain" description="RdRp catalytic" evidence="10">
    <location>
        <begin position="352"/>
        <end position="499"/>
    </location>
</feature>
<keyword evidence="9" id="KW-0479">Metal-binding</keyword>
<evidence type="ECO:0000256" key="3">
    <source>
        <dbReference type="ARBA" id="ARBA00022679"/>
    </source>
</evidence>
<evidence type="ECO:0000256" key="7">
    <source>
        <dbReference type="ARBA" id="ARBA00030248"/>
    </source>
</evidence>
<comment type="cofactor">
    <cofactor evidence="9">
        <name>Mg(2+)</name>
        <dbReference type="ChEBI" id="CHEBI:18420"/>
    </cofactor>
    <text evidence="9">Binds 2 Mg(2+) per subunit.</text>
</comment>
<keyword evidence="4" id="KW-0548">Nucleotidyltransferase</keyword>
<evidence type="ECO:0000256" key="9">
    <source>
        <dbReference type="PIRSR" id="PIRSR605093-1"/>
    </source>
</evidence>
<proteinExistence type="predicted"/>
<dbReference type="Pfam" id="PF03431">
    <property type="entry name" value="RNA_replicase_B"/>
    <property type="match status" value="1"/>
</dbReference>
<feature type="binding site" evidence="9">
    <location>
        <position position="468"/>
    </location>
    <ligand>
        <name>Mg(2+)</name>
        <dbReference type="ChEBI" id="CHEBI:18420"/>
        <label>2</label>
    </ligand>
</feature>
<dbReference type="EC" id="2.7.7.48" evidence="1"/>
<reference evidence="11" key="1">
    <citation type="submission" date="2019-05" db="EMBL/GenBank/DDBJ databases">
        <title>Metatranscriptomic reconstruction reveals RNA viruses with the potential to shape carbon cycling in soil.</title>
        <authorList>
            <person name="Starr E.P."/>
            <person name="Nuccio E."/>
            <person name="Pett-Ridge J."/>
            <person name="Banfield J.F."/>
            <person name="Firestone M.K."/>
        </authorList>
    </citation>
    <scope>NUCLEOTIDE SEQUENCE</scope>
    <source>
        <strain evidence="11">H4_Bulk_48_scaffold_212</strain>
    </source>
</reference>
<dbReference type="InterPro" id="IPR005093">
    <property type="entry name" value="RNArep_beta"/>
</dbReference>
<evidence type="ECO:0000256" key="8">
    <source>
        <dbReference type="ARBA" id="ARBA00048744"/>
    </source>
</evidence>
<evidence type="ECO:0000256" key="1">
    <source>
        <dbReference type="ARBA" id="ARBA00012494"/>
    </source>
</evidence>
<dbReference type="EMBL" id="MN033378">
    <property type="protein sequence ID" value="QDH87450.1"/>
    <property type="molecule type" value="Genomic_RNA"/>
</dbReference>
<dbReference type="SUPFAM" id="SSF56672">
    <property type="entry name" value="DNA/RNA polymerases"/>
    <property type="match status" value="1"/>
</dbReference>
<keyword evidence="2 11" id="KW-0696">RNA-directed RNA polymerase</keyword>
<protein>
    <recommendedName>
        <fullName evidence="1">RNA-directed RNA polymerase</fullName>
        <ecNumber evidence="1">2.7.7.48</ecNumber>
    </recommendedName>
    <alternativeName>
        <fullName evidence="7">RNA replicase beta chain</fullName>
    </alternativeName>
</protein>